<feature type="compositionally biased region" description="Polar residues" evidence="2">
    <location>
        <begin position="1"/>
        <end position="26"/>
    </location>
</feature>
<evidence type="ECO:0000313" key="5">
    <source>
        <dbReference type="Proteomes" id="UP000520814"/>
    </source>
</evidence>
<dbReference type="GO" id="GO:0005524">
    <property type="term" value="F:ATP binding"/>
    <property type="evidence" value="ECO:0007669"/>
    <property type="project" value="InterPro"/>
</dbReference>
<evidence type="ECO:0000256" key="1">
    <source>
        <dbReference type="SAM" id="Coils"/>
    </source>
</evidence>
<evidence type="ECO:0000259" key="3">
    <source>
        <dbReference type="Pfam" id="PF07728"/>
    </source>
</evidence>
<dbReference type="RefSeq" id="WP_184203976.1">
    <property type="nucleotide sequence ID" value="NZ_JACHGW010000009.1"/>
</dbReference>
<dbReference type="InterPro" id="IPR027417">
    <property type="entry name" value="P-loop_NTPase"/>
</dbReference>
<evidence type="ECO:0000256" key="2">
    <source>
        <dbReference type="SAM" id="MobiDB-lite"/>
    </source>
</evidence>
<comment type="caution">
    <text evidence="4">The sequence shown here is derived from an EMBL/GenBank/DDBJ whole genome shotgun (WGS) entry which is preliminary data.</text>
</comment>
<gene>
    <name evidence="4" type="ORF">HNQ39_005735</name>
</gene>
<feature type="coiled-coil region" evidence="1">
    <location>
        <begin position="161"/>
        <end position="410"/>
    </location>
</feature>
<dbReference type="AlphaFoldDB" id="A0A7W9SWV6"/>
<reference evidence="4 5" key="1">
    <citation type="submission" date="2020-08" db="EMBL/GenBank/DDBJ databases">
        <title>Genomic Encyclopedia of Type Strains, Phase IV (KMG-IV): sequencing the most valuable type-strain genomes for metagenomic binning, comparative biology and taxonomic classification.</title>
        <authorList>
            <person name="Goeker M."/>
        </authorList>
    </citation>
    <scope>NUCLEOTIDE SEQUENCE [LARGE SCALE GENOMIC DNA]</scope>
    <source>
        <strain evidence="4 5">DSM 23562</strain>
    </source>
</reference>
<keyword evidence="5" id="KW-1185">Reference proteome</keyword>
<keyword evidence="1" id="KW-0175">Coiled coil</keyword>
<proteinExistence type="predicted"/>
<evidence type="ECO:0000313" key="4">
    <source>
        <dbReference type="EMBL" id="MBB6053888.1"/>
    </source>
</evidence>
<dbReference type="PANTHER" id="PTHR23159:SF66">
    <property type="entry name" value="OS04G0158400 PROTEIN"/>
    <property type="match status" value="1"/>
</dbReference>
<dbReference type="GO" id="GO:0016887">
    <property type="term" value="F:ATP hydrolysis activity"/>
    <property type="evidence" value="ECO:0007669"/>
    <property type="project" value="InterPro"/>
</dbReference>
<protein>
    <recommendedName>
        <fullName evidence="3">ATPase dynein-related AAA domain-containing protein</fullName>
    </recommendedName>
</protein>
<dbReference type="EMBL" id="JACHGW010000009">
    <property type="protein sequence ID" value="MBB6053888.1"/>
    <property type="molecule type" value="Genomic_DNA"/>
</dbReference>
<dbReference type="Gene3D" id="3.40.50.300">
    <property type="entry name" value="P-loop containing nucleotide triphosphate hydrolases"/>
    <property type="match status" value="1"/>
</dbReference>
<dbReference type="Proteomes" id="UP000520814">
    <property type="component" value="Unassembled WGS sequence"/>
</dbReference>
<feature type="region of interest" description="Disordered" evidence="2">
    <location>
        <begin position="1"/>
        <end position="33"/>
    </location>
</feature>
<dbReference type="InterPro" id="IPR011704">
    <property type="entry name" value="ATPase_dyneun-rel_AAA"/>
</dbReference>
<name>A0A7W9SWV6_ARMRO</name>
<dbReference type="PANTHER" id="PTHR23159">
    <property type="entry name" value="CENTROSOMAL PROTEIN 2"/>
    <property type="match status" value="1"/>
</dbReference>
<dbReference type="SUPFAM" id="SSF52540">
    <property type="entry name" value="P-loop containing nucleoside triphosphate hydrolases"/>
    <property type="match status" value="1"/>
</dbReference>
<feature type="coiled-coil region" evidence="1">
    <location>
        <begin position="59"/>
        <end position="114"/>
    </location>
</feature>
<feature type="domain" description="ATPase dynein-related AAA" evidence="3">
    <location>
        <begin position="487"/>
        <end position="644"/>
    </location>
</feature>
<dbReference type="Pfam" id="PF07728">
    <property type="entry name" value="AAA_5"/>
    <property type="match status" value="1"/>
</dbReference>
<accession>A0A7W9SWV6</accession>
<sequence length="798" mass="90675">MGQRNVETTTHVSLSSTDISSDNTNGGDDLPVSSISEAKINSPGQNMSKGVAFSPPKTFQDAVIRLNQAHQEINRLKADLANAHEMEDLYEAERKKLEAQETQLNEERANFATECQQAVDAAREAAIAEVRQEIYASEEQLRREWFEEKQAAIQRDADEQNRISLENIAEAEAKAKSIREQAEVTGRDIVDAARARAAEAMTEREQELSTWEERLIAEESRQKTRQRELKDAAENLQWERDDLEADRMQVNQLRVQTVARWEQCSPDIVADLKRRLKDEQGNVTRLEESLRETRTEADELREKMQGGDGRSLTNLLEERDRLKERCKYLSQRLSELPDEEEASYLREAEQENARFHRENAALRRQVIEEKNLAARREVASHELSALQAQVASYRAIVDQLEEALRRHAEAHQRTGEARFPELLNLDEKAHSQETGRPARLTAPIGKLLPTIVKLVRDFGAAQKRPLYYREATVRSFLAGMAASPLAILQGVSGTGKSSLPQIFAEAMSGTCSMIPVQSSWRDRHDLLGYNNDFTGRFSESALTRALYEAQLHKERENLWFIVLDEMNLARIEYYFADFLSEMEKRNADDRAVDLISFDPRSKGEKTPEYLLDGRRLRLPRNVWFVGTANRDESTLEITDKVYDRAQVIDFQERENPFQASSPGASWVSYSMLTGAFNEAIGAMPFLPQPVQKAVDQLDDFLQKEFGITFGFRLQDQLCRFAAVYSASGGTVEEAVDIQIARKVLRKLESLLDPEIRKPLEEVQLLLESSALAAGAPEPLRYCKAVIQRRIAELSGGRI</sequence>
<organism evidence="4 5">
    <name type="scientific">Armatimonas rosea</name>
    <dbReference type="NCBI Taxonomy" id="685828"/>
    <lineage>
        <taxon>Bacteria</taxon>
        <taxon>Bacillati</taxon>
        <taxon>Armatimonadota</taxon>
        <taxon>Armatimonadia</taxon>
        <taxon>Armatimonadales</taxon>
        <taxon>Armatimonadaceae</taxon>
        <taxon>Armatimonas</taxon>
    </lineage>
</organism>